<dbReference type="EMBL" id="AP028909">
    <property type="protein sequence ID" value="BES89097.1"/>
    <property type="molecule type" value="Genomic_DNA"/>
</dbReference>
<keyword evidence="2" id="KW-1185">Reference proteome</keyword>
<evidence type="ECO:0000313" key="1">
    <source>
        <dbReference type="EMBL" id="BES89097.1"/>
    </source>
</evidence>
<name>A0ABN7A9V6_9HEMI</name>
<protein>
    <submittedName>
        <fullName evidence="1">Uncharacterized protein</fullName>
    </submittedName>
</protein>
<sequence length="100" mass="11381">MEEKLEILSVIRSLLVQYRSVRYQYVPRANVDEKPHVNGNRVESAVDFVNGRQASQEIRRTRTNVTIPPRSDFQLRALTFATVRRKWAPAAAVIAGSASR</sequence>
<organism evidence="1 2">
    <name type="scientific">Nesidiocoris tenuis</name>
    <dbReference type="NCBI Taxonomy" id="355587"/>
    <lineage>
        <taxon>Eukaryota</taxon>
        <taxon>Metazoa</taxon>
        <taxon>Ecdysozoa</taxon>
        <taxon>Arthropoda</taxon>
        <taxon>Hexapoda</taxon>
        <taxon>Insecta</taxon>
        <taxon>Pterygota</taxon>
        <taxon>Neoptera</taxon>
        <taxon>Paraneoptera</taxon>
        <taxon>Hemiptera</taxon>
        <taxon>Heteroptera</taxon>
        <taxon>Panheteroptera</taxon>
        <taxon>Cimicomorpha</taxon>
        <taxon>Miridae</taxon>
        <taxon>Dicyphina</taxon>
        <taxon>Nesidiocoris</taxon>
    </lineage>
</organism>
<gene>
    <name evidence="1" type="ORF">NTJ_01904</name>
</gene>
<dbReference type="Proteomes" id="UP001307889">
    <property type="component" value="Chromosome 1"/>
</dbReference>
<proteinExistence type="predicted"/>
<reference evidence="1 2" key="1">
    <citation type="submission" date="2023-09" db="EMBL/GenBank/DDBJ databases">
        <title>Nesidiocoris tenuis whole genome shotgun sequence.</title>
        <authorList>
            <person name="Shibata T."/>
            <person name="Shimoda M."/>
            <person name="Kobayashi T."/>
            <person name="Uehara T."/>
        </authorList>
    </citation>
    <scope>NUCLEOTIDE SEQUENCE [LARGE SCALE GENOMIC DNA]</scope>
    <source>
        <strain evidence="1 2">Japan</strain>
    </source>
</reference>
<evidence type="ECO:0000313" key="2">
    <source>
        <dbReference type="Proteomes" id="UP001307889"/>
    </source>
</evidence>
<accession>A0ABN7A9V6</accession>